<dbReference type="InterPro" id="IPR044974">
    <property type="entry name" value="Disease_R_plants"/>
</dbReference>
<evidence type="ECO:0000256" key="6">
    <source>
        <dbReference type="ARBA" id="ARBA00022840"/>
    </source>
</evidence>
<evidence type="ECO:0000256" key="2">
    <source>
        <dbReference type="ARBA" id="ARBA00008894"/>
    </source>
</evidence>
<accession>A0ABS8VBF8</accession>
<comment type="similarity">
    <text evidence="2">Belongs to the disease resistance NB-LRR family.</text>
</comment>
<sequence>MMRVGHCYRKSCFNERAVRLKLLMSGFRIAKICGGLPLFIVLVAGVLKEKEIKAELWKEIEESLGLLNIGSLEESMSIIGFSYRNLPHQLKSCFLYFGGLLKGKDIHVSKLTQLWIAEGFVHTNKVKGLEDVAKGLLEDLISRNLEMGVVKRPKGKLKTCRVHDLLHKFCLEKFEQENFLLQINGYRGEAEEYSREVLQNMCKPHLMDDTFPEKSKEYRLFVHSSEDQIDLWQPSRSNVRSLLFNVIDSDNLLLPRDISFIFNSFILVKVLDLESFNIGGTFPSEIQFIIHLKYFASRTGGNSIPSSIAKL</sequence>
<evidence type="ECO:0000256" key="5">
    <source>
        <dbReference type="ARBA" id="ARBA00022741"/>
    </source>
</evidence>
<evidence type="ECO:0000256" key="1">
    <source>
        <dbReference type="ARBA" id="ARBA00004496"/>
    </source>
</evidence>
<gene>
    <name evidence="9" type="ORF">HAX54_030885</name>
</gene>
<dbReference type="InterPro" id="IPR058922">
    <property type="entry name" value="WHD_DRP"/>
</dbReference>
<organism evidence="9 10">
    <name type="scientific">Datura stramonium</name>
    <name type="common">Jimsonweed</name>
    <name type="synonym">Common thornapple</name>
    <dbReference type="NCBI Taxonomy" id="4076"/>
    <lineage>
        <taxon>Eukaryota</taxon>
        <taxon>Viridiplantae</taxon>
        <taxon>Streptophyta</taxon>
        <taxon>Embryophyta</taxon>
        <taxon>Tracheophyta</taxon>
        <taxon>Spermatophyta</taxon>
        <taxon>Magnoliopsida</taxon>
        <taxon>eudicotyledons</taxon>
        <taxon>Gunneridae</taxon>
        <taxon>Pentapetalae</taxon>
        <taxon>asterids</taxon>
        <taxon>lamiids</taxon>
        <taxon>Solanales</taxon>
        <taxon>Solanaceae</taxon>
        <taxon>Solanoideae</taxon>
        <taxon>Datureae</taxon>
        <taxon>Datura</taxon>
    </lineage>
</organism>
<keyword evidence="7" id="KW-1133">Transmembrane helix</keyword>
<dbReference type="InterPro" id="IPR036388">
    <property type="entry name" value="WH-like_DNA-bd_sf"/>
</dbReference>
<keyword evidence="10" id="KW-1185">Reference proteome</keyword>
<evidence type="ECO:0000313" key="10">
    <source>
        <dbReference type="Proteomes" id="UP000823775"/>
    </source>
</evidence>
<feature type="transmembrane region" description="Helical" evidence="7">
    <location>
        <begin position="29"/>
        <end position="47"/>
    </location>
</feature>
<keyword evidence="6" id="KW-0067">ATP-binding</keyword>
<evidence type="ECO:0000256" key="3">
    <source>
        <dbReference type="ARBA" id="ARBA00022490"/>
    </source>
</evidence>
<keyword evidence="7" id="KW-0812">Transmembrane</keyword>
<evidence type="ECO:0000313" key="9">
    <source>
        <dbReference type="EMBL" id="MCD9643419.1"/>
    </source>
</evidence>
<evidence type="ECO:0000256" key="7">
    <source>
        <dbReference type="SAM" id="Phobius"/>
    </source>
</evidence>
<evidence type="ECO:0000259" key="8">
    <source>
        <dbReference type="Pfam" id="PF23559"/>
    </source>
</evidence>
<comment type="caution">
    <text evidence="9">The sequence shown here is derived from an EMBL/GenBank/DDBJ whole genome shotgun (WGS) entry which is preliminary data.</text>
</comment>
<keyword evidence="7" id="KW-0472">Membrane</keyword>
<dbReference type="InterPro" id="IPR042197">
    <property type="entry name" value="Apaf_helical"/>
</dbReference>
<protein>
    <recommendedName>
        <fullName evidence="8">Disease resistance protein winged helix domain-containing protein</fullName>
    </recommendedName>
</protein>
<dbReference type="PANTHER" id="PTHR23155">
    <property type="entry name" value="DISEASE RESISTANCE PROTEIN RP"/>
    <property type="match status" value="1"/>
</dbReference>
<name>A0ABS8VBF8_DATST</name>
<dbReference type="Pfam" id="PF23559">
    <property type="entry name" value="WHD_DRP"/>
    <property type="match status" value="1"/>
</dbReference>
<dbReference type="EMBL" id="JACEIK010003882">
    <property type="protein sequence ID" value="MCD9643419.1"/>
    <property type="molecule type" value="Genomic_DNA"/>
</dbReference>
<evidence type="ECO:0000256" key="4">
    <source>
        <dbReference type="ARBA" id="ARBA00022614"/>
    </source>
</evidence>
<dbReference type="Gene3D" id="1.10.10.10">
    <property type="entry name" value="Winged helix-like DNA-binding domain superfamily/Winged helix DNA-binding domain"/>
    <property type="match status" value="1"/>
</dbReference>
<dbReference type="SUPFAM" id="SSF52540">
    <property type="entry name" value="P-loop containing nucleoside triphosphate hydrolases"/>
    <property type="match status" value="1"/>
</dbReference>
<dbReference type="PANTHER" id="PTHR23155:SF1152">
    <property type="entry name" value="AAA+ ATPASE DOMAIN-CONTAINING PROTEIN"/>
    <property type="match status" value="1"/>
</dbReference>
<comment type="subcellular location">
    <subcellularLocation>
        <location evidence="1">Cytoplasm</location>
    </subcellularLocation>
</comment>
<reference evidence="9 10" key="1">
    <citation type="journal article" date="2021" name="BMC Genomics">
        <title>Datura genome reveals duplications of psychoactive alkaloid biosynthetic genes and high mutation rate following tissue culture.</title>
        <authorList>
            <person name="Rajewski A."/>
            <person name="Carter-House D."/>
            <person name="Stajich J."/>
            <person name="Litt A."/>
        </authorList>
    </citation>
    <scope>NUCLEOTIDE SEQUENCE [LARGE SCALE GENOMIC DNA]</scope>
    <source>
        <strain evidence="9">AR-01</strain>
    </source>
</reference>
<keyword evidence="4" id="KW-0433">Leucine-rich repeat</keyword>
<keyword evidence="3" id="KW-0963">Cytoplasm</keyword>
<feature type="domain" description="Disease resistance protein winged helix" evidence="8">
    <location>
        <begin position="102"/>
        <end position="169"/>
    </location>
</feature>
<dbReference type="Gene3D" id="1.10.8.430">
    <property type="entry name" value="Helical domain of apoptotic protease-activating factors"/>
    <property type="match status" value="1"/>
</dbReference>
<keyword evidence="5" id="KW-0547">Nucleotide-binding</keyword>
<dbReference type="Proteomes" id="UP000823775">
    <property type="component" value="Unassembled WGS sequence"/>
</dbReference>
<dbReference type="InterPro" id="IPR027417">
    <property type="entry name" value="P-loop_NTPase"/>
</dbReference>
<proteinExistence type="inferred from homology"/>